<evidence type="ECO:0000256" key="2">
    <source>
        <dbReference type="ARBA" id="ARBA00022692"/>
    </source>
</evidence>
<comment type="subcellular location">
    <subcellularLocation>
        <location evidence="1">Membrane</location>
        <topology evidence="1">Multi-pass membrane protein</topology>
    </subcellularLocation>
</comment>
<keyword evidence="3 5" id="KW-1133">Transmembrane helix</keyword>
<organism evidence="6 7">
    <name type="scientific">Patiria miniata</name>
    <name type="common">Bat star</name>
    <name type="synonym">Asterina miniata</name>
    <dbReference type="NCBI Taxonomy" id="46514"/>
    <lineage>
        <taxon>Eukaryota</taxon>
        <taxon>Metazoa</taxon>
        <taxon>Echinodermata</taxon>
        <taxon>Eleutherozoa</taxon>
        <taxon>Asterozoa</taxon>
        <taxon>Asteroidea</taxon>
        <taxon>Valvatacea</taxon>
        <taxon>Valvatida</taxon>
        <taxon>Asterinidae</taxon>
        <taxon>Patiria</taxon>
    </lineage>
</organism>
<dbReference type="EnsemblMetazoa" id="XM_038201924.1">
    <property type="protein sequence ID" value="XP_038057852.1"/>
    <property type="gene ID" value="LOC119729302"/>
</dbReference>
<dbReference type="GO" id="GO:0005739">
    <property type="term" value="C:mitochondrion"/>
    <property type="evidence" value="ECO:0007669"/>
    <property type="project" value="TreeGrafter"/>
</dbReference>
<dbReference type="RefSeq" id="XP_038057852.1">
    <property type="nucleotide sequence ID" value="XM_038201924.1"/>
</dbReference>
<feature type="transmembrane region" description="Helical" evidence="5">
    <location>
        <begin position="213"/>
        <end position="233"/>
    </location>
</feature>
<protein>
    <recommendedName>
        <fullName evidence="8">Transmembrane protein 65</fullName>
    </recommendedName>
</protein>
<dbReference type="OrthoDB" id="430821at2759"/>
<feature type="transmembrane region" description="Helical" evidence="5">
    <location>
        <begin position="151"/>
        <end position="171"/>
    </location>
</feature>
<evidence type="ECO:0008006" key="8">
    <source>
        <dbReference type="Google" id="ProtNLM"/>
    </source>
</evidence>
<dbReference type="Proteomes" id="UP000887568">
    <property type="component" value="Unplaced"/>
</dbReference>
<dbReference type="PANTHER" id="PTHR21706">
    <property type="entry name" value="TRANSMEMBRANE PROTEIN 65"/>
    <property type="match status" value="1"/>
</dbReference>
<evidence type="ECO:0000256" key="5">
    <source>
        <dbReference type="SAM" id="Phobius"/>
    </source>
</evidence>
<keyword evidence="7" id="KW-1185">Reference proteome</keyword>
<proteinExistence type="predicted"/>
<accession>A0A914A1Z3</accession>
<dbReference type="GO" id="GO:0016020">
    <property type="term" value="C:membrane"/>
    <property type="evidence" value="ECO:0007669"/>
    <property type="project" value="UniProtKB-SubCell"/>
</dbReference>
<feature type="transmembrane region" description="Helical" evidence="5">
    <location>
        <begin position="122"/>
        <end position="145"/>
    </location>
</feature>
<dbReference type="OMA" id="CCWMGTH"/>
<evidence type="ECO:0000313" key="7">
    <source>
        <dbReference type="Proteomes" id="UP000887568"/>
    </source>
</evidence>
<evidence type="ECO:0000256" key="4">
    <source>
        <dbReference type="ARBA" id="ARBA00023136"/>
    </source>
</evidence>
<keyword evidence="2 5" id="KW-0812">Transmembrane</keyword>
<reference evidence="6" key="1">
    <citation type="submission" date="2022-11" db="UniProtKB">
        <authorList>
            <consortium name="EnsemblMetazoa"/>
        </authorList>
    </citation>
    <scope>IDENTIFICATION</scope>
</reference>
<dbReference type="Pfam" id="PF10507">
    <property type="entry name" value="TMEM65"/>
    <property type="match status" value="1"/>
</dbReference>
<dbReference type="AlphaFoldDB" id="A0A914A1Z3"/>
<sequence length="259" mass="28339">MAASMRKIGFRRFLQILDKDLRFSVKNSTTWVAPRKNCDYSRDVPILGVFGCWNIQTRHQYTYRGRLFRGKLDTESKCKHFAASLFPNERALVLAELQGLQDHIHRTDKCATEPPSKAQLRLVLLSNGIPFIGFGFLDNAIMIVAGDYIDLTIGVTLGISTMAAAALGNLVSDLAGVGLAGYVESLASRVGVHPKELTPEQADMRKTRWIAGIGRALGLTIGCLLGMFPLLFLGTREEVEESPTEGAAAVTGDQSKIQV</sequence>
<dbReference type="CTD" id="157378"/>
<evidence type="ECO:0000256" key="1">
    <source>
        <dbReference type="ARBA" id="ARBA00004141"/>
    </source>
</evidence>
<evidence type="ECO:0000313" key="6">
    <source>
        <dbReference type="EnsemblMetazoa" id="XP_038057852.1"/>
    </source>
</evidence>
<dbReference type="GeneID" id="119729302"/>
<dbReference type="InterPro" id="IPR019537">
    <property type="entry name" value="TMEM65"/>
</dbReference>
<evidence type="ECO:0000256" key="3">
    <source>
        <dbReference type="ARBA" id="ARBA00022989"/>
    </source>
</evidence>
<keyword evidence="4 5" id="KW-0472">Membrane</keyword>
<dbReference type="PANTHER" id="PTHR21706:SF15">
    <property type="entry name" value="TRANSMEMBRANE PROTEIN 65"/>
    <property type="match status" value="1"/>
</dbReference>
<name>A0A914A1Z3_PATMI</name>